<name>A0AAV1C7B5_OLDCO</name>
<evidence type="ECO:0000313" key="1">
    <source>
        <dbReference type="EMBL" id="CAI9091495.1"/>
    </source>
</evidence>
<evidence type="ECO:0000313" key="2">
    <source>
        <dbReference type="Proteomes" id="UP001161247"/>
    </source>
</evidence>
<dbReference type="AlphaFoldDB" id="A0AAV1C7B5"/>
<organism evidence="1 2">
    <name type="scientific">Oldenlandia corymbosa var. corymbosa</name>
    <dbReference type="NCBI Taxonomy" id="529605"/>
    <lineage>
        <taxon>Eukaryota</taxon>
        <taxon>Viridiplantae</taxon>
        <taxon>Streptophyta</taxon>
        <taxon>Embryophyta</taxon>
        <taxon>Tracheophyta</taxon>
        <taxon>Spermatophyta</taxon>
        <taxon>Magnoliopsida</taxon>
        <taxon>eudicotyledons</taxon>
        <taxon>Gunneridae</taxon>
        <taxon>Pentapetalae</taxon>
        <taxon>asterids</taxon>
        <taxon>lamiids</taxon>
        <taxon>Gentianales</taxon>
        <taxon>Rubiaceae</taxon>
        <taxon>Rubioideae</taxon>
        <taxon>Spermacoceae</taxon>
        <taxon>Hedyotis-Oldenlandia complex</taxon>
        <taxon>Oldenlandia</taxon>
    </lineage>
</organism>
<dbReference type="Gene3D" id="1.25.40.420">
    <property type="match status" value="1"/>
</dbReference>
<proteinExistence type="predicted"/>
<reference evidence="1" key="1">
    <citation type="submission" date="2023-03" db="EMBL/GenBank/DDBJ databases">
        <authorList>
            <person name="Julca I."/>
        </authorList>
    </citation>
    <scope>NUCLEOTIDE SEQUENCE</scope>
</reference>
<gene>
    <name evidence="1" type="ORF">OLC1_LOCUS3410</name>
</gene>
<accession>A0AAV1C7B5</accession>
<protein>
    <submittedName>
        <fullName evidence="1">OLC1v1026547C1</fullName>
    </submittedName>
</protein>
<dbReference type="EMBL" id="OX459118">
    <property type="protein sequence ID" value="CAI9091495.1"/>
    <property type="molecule type" value="Genomic_DNA"/>
</dbReference>
<sequence>MIGDFKDDLTVNLKLLTRVDATIHPIRHPAITLICCVIDPEVSHILKVLNLKRKNLVRLPCLKPQVSKISFIKDKSGIIKPGRRWEDRTFLKALSAIPSAVMQSDGYKQLEESWPSLLSELLETIALVDDKPNSISGKKRSGSSIFGLDLAGDGGAAESVNPHIRRVRRRKFLASECTQVKVYLVLVIPSSLETKVKVVDDASIMPSQLKDEKICLLNIMQDVKEETDY</sequence>
<dbReference type="Proteomes" id="UP001161247">
    <property type="component" value="Chromosome 1"/>
</dbReference>
<keyword evidence="2" id="KW-1185">Reference proteome</keyword>